<protein>
    <recommendedName>
        <fullName evidence="1">SGNH hydrolase-type esterase domain-containing protein</fullName>
    </recommendedName>
</protein>
<accession>A0A5B9QM68</accession>
<dbReference type="AlphaFoldDB" id="A0A5B9QM68"/>
<organism evidence="2 3">
    <name type="scientific">Roseimaritima ulvae</name>
    <dbReference type="NCBI Taxonomy" id="980254"/>
    <lineage>
        <taxon>Bacteria</taxon>
        <taxon>Pseudomonadati</taxon>
        <taxon>Planctomycetota</taxon>
        <taxon>Planctomycetia</taxon>
        <taxon>Pirellulales</taxon>
        <taxon>Pirellulaceae</taxon>
        <taxon>Roseimaritima</taxon>
    </lineage>
</organism>
<reference evidence="2 3" key="1">
    <citation type="submission" date="2019-08" db="EMBL/GenBank/DDBJ databases">
        <title>Deep-cultivation of Planctomycetes and their phenomic and genomic characterization uncovers novel biology.</title>
        <authorList>
            <person name="Wiegand S."/>
            <person name="Jogler M."/>
            <person name="Boedeker C."/>
            <person name="Pinto D."/>
            <person name="Vollmers J."/>
            <person name="Rivas-Marin E."/>
            <person name="Kohn T."/>
            <person name="Peeters S.H."/>
            <person name="Heuer A."/>
            <person name="Rast P."/>
            <person name="Oberbeckmann S."/>
            <person name="Bunk B."/>
            <person name="Jeske O."/>
            <person name="Meyerdierks A."/>
            <person name="Storesund J.E."/>
            <person name="Kallscheuer N."/>
            <person name="Luecker S."/>
            <person name="Lage O.M."/>
            <person name="Pohl T."/>
            <person name="Merkel B.J."/>
            <person name="Hornburger P."/>
            <person name="Mueller R.-W."/>
            <person name="Bruemmer F."/>
            <person name="Labrenz M."/>
            <person name="Spormann A.M."/>
            <person name="Op den Camp H."/>
            <person name="Overmann J."/>
            <person name="Amann R."/>
            <person name="Jetten M.S.M."/>
            <person name="Mascher T."/>
            <person name="Medema M.H."/>
            <person name="Devos D.P."/>
            <person name="Kaster A.-K."/>
            <person name="Ovreas L."/>
            <person name="Rohde M."/>
            <person name="Galperin M.Y."/>
            <person name="Jogler C."/>
        </authorList>
    </citation>
    <scope>NUCLEOTIDE SEQUENCE [LARGE SCALE GENOMIC DNA]</scope>
    <source>
        <strain evidence="2 3">UC8</strain>
    </source>
</reference>
<dbReference type="EMBL" id="CP042914">
    <property type="protein sequence ID" value="QEG39149.1"/>
    <property type="molecule type" value="Genomic_DNA"/>
</dbReference>
<keyword evidence="3" id="KW-1185">Reference proteome</keyword>
<dbReference type="Pfam" id="PF13472">
    <property type="entry name" value="Lipase_GDSL_2"/>
    <property type="match status" value="1"/>
</dbReference>
<dbReference type="Gene3D" id="3.40.50.1110">
    <property type="entry name" value="SGNH hydrolase"/>
    <property type="match status" value="1"/>
</dbReference>
<feature type="domain" description="SGNH hydrolase-type esterase" evidence="1">
    <location>
        <begin position="67"/>
        <end position="296"/>
    </location>
</feature>
<dbReference type="GO" id="GO:0016788">
    <property type="term" value="F:hydrolase activity, acting on ester bonds"/>
    <property type="evidence" value="ECO:0007669"/>
    <property type="project" value="UniProtKB-ARBA"/>
</dbReference>
<dbReference type="InterPro" id="IPR013830">
    <property type="entry name" value="SGNH_hydro"/>
</dbReference>
<proteinExistence type="predicted"/>
<dbReference type="KEGG" id="rul:UC8_11100"/>
<evidence type="ECO:0000313" key="3">
    <source>
        <dbReference type="Proteomes" id="UP000325286"/>
    </source>
</evidence>
<name>A0A5B9QM68_9BACT</name>
<evidence type="ECO:0000259" key="1">
    <source>
        <dbReference type="Pfam" id="PF13472"/>
    </source>
</evidence>
<sequence length="317" mass="35766">MSKRTWMPSRRRLWTLACVALLCVSAGVAYIQFFLLRPVGSGPAGPAVASEPFEQVWTERPVLLLGVGDSVTAGLGADTPAHSYFNRLAENPDDEYADMRGKSMQEVYPNLTRKNIAVSGTTSLAHYHRLQDLGEPQPEEVYGVVVMTTGGNDIIHNYGRGEPREGAMYGASYEQAEPWIENFEQRLNEMLDMLVAHFPGGCEIFLADIYDPTDGVGDAPSVFLPAWPDGLAIHSAYNERIRRVAVQRDNVHLVPMHAAFLGHGSHCRQFWREHYCSEDPHYWFYSNIEDPNDRGYDAIRRVFLKEMVKWSLFAPRT</sequence>
<dbReference type="Proteomes" id="UP000325286">
    <property type="component" value="Chromosome"/>
</dbReference>
<dbReference type="CDD" id="cd00229">
    <property type="entry name" value="SGNH_hydrolase"/>
    <property type="match status" value="1"/>
</dbReference>
<evidence type="ECO:0000313" key="2">
    <source>
        <dbReference type="EMBL" id="QEG39149.1"/>
    </source>
</evidence>
<gene>
    <name evidence="2" type="ORF">UC8_11100</name>
</gene>
<dbReference type="InterPro" id="IPR036514">
    <property type="entry name" value="SGNH_hydro_sf"/>
</dbReference>
<dbReference type="RefSeq" id="WP_238388954.1">
    <property type="nucleotide sequence ID" value="NZ_CP042914.1"/>
</dbReference>
<dbReference type="SUPFAM" id="SSF52266">
    <property type="entry name" value="SGNH hydrolase"/>
    <property type="match status" value="1"/>
</dbReference>